<evidence type="ECO:0000256" key="3">
    <source>
        <dbReference type="SAM" id="MobiDB-lite"/>
    </source>
</evidence>
<accession>A0A4Q2S6B2</accession>
<dbReference type="CDD" id="cd00438">
    <property type="entry name" value="cupin_RmlC"/>
    <property type="match status" value="1"/>
</dbReference>
<protein>
    <submittedName>
        <fullName evidence="4">dTDP-4-keto-6-deoxy-D-glucose epimerase</fullName>
    </submittedName>
</protein>
<reference evidence="4 5" key="1">
    <citation type="submission" date="2019-01" db="EMBL/GenBank/DDBJ databases">
        <title>Novel species of Nocardioides.</title>
        <authorList>
            <person name="Liu Q."/>
            <person name="Xin Y.-H."/>
        </authorList>
    </citation>
    <scope>NUCLEOTIDE SEQUENCE [LARGE SCALE GENOMIC DNA]</scope>
    <source>
        <strain evidence="4 5">HLT3-15</strain>
    </source>
</reference>
<comment type="caution">
    <text evidence="4">The sequence shown here is derived from an EMBL/GenBank/DDBJ whole genome shotgun (WGS) entry which is preliminary data.</text>
</comment>
<dbReference type="Pfam" id="PF00908">
    <property type="entry name" value="dTDP_sugar_isom"/>
    <property type="match status" value="1"/>
</dbReference>
<gene>
    <name evidence="4" type="ORF">EUA06_00555</name>
</gene>
<keyword evidence="5" id="KW-1185">Reference proteome</keyword>
<dbReference type="InterPro" id="IPR011051">
    <property type="entry name" value="RmlC_Cupin_sf"/>
</dbReference>
<evidence type="ECO:0000256" key="1">
    <source>
        <dbReference type="ARBA" id="ARBA00010154"/>
    </source>
</evidence>
<feature type="region of interest" description="Disordered" evidence="3">
    <location>
        <begin position="1"/>
        <end position="22"/>
    </location>
</feature>
<evidence type="ECO:0000256" key="2">
    <source>
        <dbReference type="PIRSR" id="PIRSR600888-1"/>
    </source>
</evidence>
<dbReference type="PANTHER" id="PTHR21047:SF2">
    <property type="entry name" value="THYMIDINE DIPHOSPHO-4-KETO-RHAMNOSE 3,5-EPIMERASE"/>
    <property type="match status" value="1"/>
</dbReference>
<dbReference type="Gene3D" id="2.60.120.10">
    <property type="entry name" value="Jelly Rolls"/>
    <property type="match status" value="1"/>
</dbReference>
<dbReference type="InterPro" id="IPR000888">
    <property type="entry name" value="RmlC-like"/>
</dbReference>
<feature type="active site" description="Proton donor" evidence="2">
    <location>
        <position position="162"/>
    </location>
</feature>
<dbReference type="EMBL" id="SDWS01000001">
    <property type="protein sequence ID" value="RYB96114.1"/>
    <property type="molecule type" value="Genomic_DNA"/>
</dbReference>
<dbReference type="GO" id="GO:0008830">
    <property type="term" value="F:dTDP-4-dehydrorhamnose 3,5-epimerase activity"/>
    <property type="evidence" value="ECO:0007669"/>
    <property type="project" value="InterPro"/>
</dbReference>
<dbReference type="InterPro" id="IPR014710">
    <property type="entry name" value="RmlC-like_jellyroll"/>
</dbReference>
<dbReference type="GO" id="GO:0019305">
    <property type="term" value="P:dTDP-rhamnose biosynthetic process"/>
    <property type="evidence" value="ECO:0007669"/>
    <property type="project" value="TreeGrafter"/>
</dbReference>
<feature type="active site" description="Proton acceptor" evidence="2">
    <location>
        <position position="92"/>
    </location>
</feature>
<dbReference type="Proteomes" id="UP000291838">
    <property type="component" value="Unassembled WGS sequence"/>
</dbReference>
<dbReference type="GO" id="GO:0005829">
    <property type="term" value="C:cytosol"/>
    <property type="evidence" value="ECO:0007669"/>
    <property type="project" value="TreeGrafter"/>
</dbReference>
<sequence>MEHRTRDRSTRGRARPGRDVLDRRARDEEDRVIEDLGLRGVALLRGARHHDERGFLRKVLVTEEARTHGLDTTVAEVVTTSNEAAGTIRGMHYQVAPAAEVKTLWVTDGSLLDVLVDLRPDEPTFGRWIAVELSAKDDVALHVPAGIAHGYQTLEDDTRLTYLISAGHSPEHARTLRWDDPTVGIEWPLPPTRISAKDREGHPWPPTP</sequence>
<feature type="region of interest" description="Disordered" evidence="3">
    <location>
        <begin position="189"/>
        <end position="208"/>
    </location>
</feature>
<comment type="similarity">
    <text evidence="1">Belongs to the dTDP-4-dehydrorhamnose 3,5-epimerase family.</text>
</comment>
<dbReference type="SUPFAM" id="SSF51182">
    <property type="entry name" value="RmlC-like cupins"/>
    <property type="match status" value="1"/>
</dbReference>
<evidence type="ECO:0000313" key="4">
    <source>
        <dbReference type="EMBL" id="RYB96114.1"/>
    </source>
</evidence>
<dbReference type="GO" id="GO:0000271">
    <property type="term" value="P:polysaccharide biosynthetic process"/>
    <property type="evidence" value="ECO:0007669"/>
    <property type="project" value="TreeGrafter"/>
</dbReference>
<dbReference type="AlphaFoldDB" id="A0A4Q2S6B2"/>
<evidence type="ECO:0000313" key="5">
    <source>
        <dbReference type="Proteomes" id="UP000291838"/>
    </source>
</evidence>
<proteinExistence type="inferred from homology"/>
<organism evidence="4 5">
    <name type="scientific">Nocardioides glacieisoli</name>
    <dbReference type="NCBI Taxonomy" id="1168730"/>
    <lineage>
        <taxon>Bacteria</taxon>
        <taxon>Bacillati</taxon>
        <taxon>Actinomycetota</taxon>
        <taxon>Actinomycetes</taxon>
        <taxon>Propionibacteriales</taxon>
        <taxon>Nocardioidaceae</taxon>
        <taxon>Nocardioides</taxon>
    </lineage>
</organism>
<dbReference type="PANTHER" id="PTHR21047">
    <property type="entry name" value="DTDP-6-DEOXY-D-GLUCOSE-3,5 EPIMERASE"/>
    <property type="match status" value="1"/>
</dbReference>
<name>A0A4Q2S6B2_9ACTN</name>
<dbReference type="OrthoDB" id="9800680at2"/>